<name>A0ACB8BL96_9AGAM</name>
<reference evidence="1" key="1">
    <citation type="journal article" date="2021" name="New Phytol.">
        <title>Evolutionary innovations through gain and loss of genes in the ectomycorrhizal Boletales.</title>
        <authorList>
            <person name="Wu G."/>
            <person name="Miyauchi S."/>
            <person name="Morin E."/>
            <person name="Kuo A."/>
            <person name="Drula E."/>
            <person name="Varga T."/>
            <person name="Kohler A."/>
            <person name="Feng B."/>
            <person name="Cao Y."/>
            <person name="Lipzen A."/>
            <person name="Daum C."/>
            <person name="Hundley H."/>
            <person name="Pangilinan J."/>
            <person name="Johnson J."/>
            <person name="Barry K."/>
            <person name="LaButti K."/>
            <person name="Ng V."/>
            <person name="Ahrendt S."/>
            <person name="Min B."/>
            <person name="Choi I.G."/>
            <person name="Park H."/>
            <person name="Plett J.M."/>
            <person name="Magnuson J."/>
            <person name="Spatafora J.W."/>
            <person name="Nagy L.G."/>
            <person name="Henrissat B."/>
            <person name="Grigoriev I.V."/>
            <person name="Yang Z.L."/>
            <person name="Xu J."/>
            <person name="Martin F.M."/>
        </authorList>
    </citation>
    <scope>NUCLEOTIDE SEQUENCE</scope>
    <source>
        <strain evidence="1">KUC20120723A-06</strain>
    </source>
</reference>
<protein>
    <submittedName>
        <fullName evidence="1">Uncharacterized protein</fullName>
    </submittedName>
</protein>
<keyword evidence="2" id="KW-1185">Reference proteome</keyword>
<proteinExistence type="predicted"/>
<gene>
    <name evidence="1" type="ORF">BV22DRAFT_1128095</name>
</gene>
<sequence>MSLDPTDDKERASMVRLLTFYHGQGMLCDKLKVPDNYLRLPNRPPGTNRTPPTANQIQLSQKPPNSSMGTLTVFPVELLNEVLRYSVLTAALSIRSLNRKARLIVDNSIPYKYLTLNASAALKILVQTKAADYFTIDHIYHVLCHPVCSICGVYAAYVWLPEYTRCCMPCLRQAPVFMPMTTADAKAAYGLTERALLSVPVITSIPGEYGYGMMCRKREKPVRLLSPQLARKAAVIAHGGETKLAEYYRTGSGSRTLNAYKKRMERLKGEADPETGFKTPEDDITRFMMATRVPYYDAASGIVHTEMLGCEGCQTACREDSPDSEDSSAGEEADDLLPRFDAVYTEDTFFDHAKQCERVQWYWKEHLKTGLPVPLEGLENEQHFFSICPYKMLWGWRKFRNQ</sequence>
<evidence type="ECO:0000313" key="2">
    <source>
        <dbReference type="Proteomes" id="UP000790709"/>
    </source>
</evidence>
<dbReference type="EMBL" id="MU266381">
    <property type="protein sequence ID" value="KAH7926504.1"/>
    <property type="molecule type" value="Genomic_DNA"/>
</dbReference>
<evidence type="ECO:0000313" key="1">
    <source>
        <dbReference type="EMBL" id="KAH7926504.1"/>
    </source>
</evidence>
<comment type="caution">
    <text evidence="1">The sequence shown here is derived from an EMBL/GenBank/DDBJ whole genome shotgun (WGS) entry which is preliminary data.</text>
</comment>
<dbReference type="Proteomes" id="UP000790709">
    <property type="component" value="Unassembled WGS sequence"/>
</dbReference>
<accession>A0ACB8BL96</accession>
<organism evidence="1 2">
    <name type="scientific">Leucogyrophana mollusca</name>
    <dbReference type="NCBI Taxonomy" id="85980"/>
    <lineage>
        <taxon>Eukaryota</taxon>
        <taxon>Fungi</taxon>
        <taxon>Dikarya</taxon>
        <taxon>Basidiomycota</taxon>
        <taxon>Agaricomycotina</taxon>
        <taxon>Agaricomycetes</taxon>
        <taxon>Agaricomycetidae</taxon>
        <taxon>Boletales</taxon>
        <taxon>Boletales incertae sedis</taxon>
        <taxon>Leucogyrophana</taxon>
    </lineage>
</organism>